<organism evidence="1 2">
    <name type="scientific">Scomber scombrus</name>
    <name type="common">Atlantic mackerel</name>
    <name type="synonym">Scomber vernalis</name>
    <dbReference type="NCBI Taxonomy" id="13677"/>
    <lineage>
        <taxon>Eukaryota</taxon>
        <taxon>Metazoa</taxon>
        <taxon>Chordata</taxon>
        <taxon>Craniata</taxon>
        <taxon>Vertebrata</taxon>
        <taxon>Euteleostomi</taxon>
        <taxon>Actinopterygii</taxon>
        <taxon>Neopterygii</taxon>
        <taxon>Teleostei</taxon>
        <taxon>Neoteleostei</taxon>
        <taxon>Acanthomorphata</taxon>
        <taxon>Pelagiaria</taxon>
        <taxon>Scombriformes</taxon>
        <taxon>Scombridae</taxon>
        <taxon>Scomber</taxon>
    </lineage>
</organism>
<name>A0AAV1QM40_SCOSC</name>
<dbReference type="Proteomes" id="UP001314229">
    <property type="component" value="Unassembled WGS sequence"/>
</dbReference>
<dbReference type="EMBL" id="CAWUFR010001962">
    <property type="protein sequence ID" value="CAK6984573.1"/>
    <property type="molecule type" value="Genomic_DNA"/>
</dbReference>
<accession>A0AAV1QM40</accession>
<feature type="non-terminal residue" evidence="1">
    <location>
        <position position="1"/>
    </location>
</feature>
<feature type="non-terminal residue" evidence="1">
    <location>
        <position position="50"/>
    </location>
</feature>
<reference evidence="1 2" key="1">
    <citation type="submission" date="2024-01" db="EMBL/GenBank/DDBJ databases">
        <authorList>
            <person name="Alioto T."/>
            <person name="Alioto T."/>
            <person name="Gomez Garrido J."/>
        </authorList>
    </citation>
    <scope>NUCLEOTIDE SEQUENCE [LARGE SCALE GENOMIC DNA]</scope>
</reference>
<comment type="caution">
    <text evidence="1">The sequence shown here is derived from an EMBL/GenBank/DDBJ whole genome shotgun (WGS) entry which is preliminary data.</text>
</comment>
<dbReference type="AlphaFoldDB" id="A0AAV1QM40"/>
<protein>
    <submittedName>
        <fullName evidence="1">Uncharacterized protein</fullName>
    </submittedName>
</protein>
<proteinExistence type="predicted"/>
<gene>
    <name evidence="1" type="ORF">FSCOSCO3_A025612</name>
</gene>
<sequence>DDQASPVKLDSPSPLPVLQSKLVEPSSVASTTAQVCVSDRDNSVVQTTNT</sequence>
<evidence type="ECO:0000313" key="2">
    <source>
        <dbReference type="Proteomes" id="UP001314229"/>
    </source>
</evidence>
<evidence type="ECO:0000313" key="1">
    <source>
        <dbReference type="EMBL" id="CAK6984573.1"/>
    </source>
</evidence>
<keyword evidence="2" id="KW-1185">Reference proteome</keyword>